<name>A0AAV4B1D7_9GAST</name>
<comment type="caution">
    <text evidence="1">The sequence shown here is derived from an EMBL/GenBank/DDBJ whole genome shotgun (WGS) entry which is preliminary data.</text>
</comment>
<dbReference type="Proteomes" id="UP000735302">
    <property type="component" value="Unassembled WGS sequence"/>
</dbReference>
<reference evidence="1 2" key="1">
    <citation type="journal article" date="2021" name="Elife">
        <title>Chloroplast acquisition without the gene transfer in kleptoplastic sea slugs, Plakobranchus ocellatus.</title>
        <authorList>
            <person name="Maeda T."/>
            <person name="Takahashi S."/>
            <person name="Yoshida T."/>
            <person name="Shimamura S."/>
            <person name="Takaki Y."/>
            <person name="Nagai Y."/>
            <person name="Toyoda A."/>
            <person name="Suzuki Y."/>
            <person name="Arimoto A."/>
            <person name="Ishii H."/>
            <person name="Satoh N."/>
            <person name="Nishiyama T."/>
            <person name="Hasebe M."/>
            <person name="Maruyama T."/>
            <person name="Minagawa J."/>
            <person name="Obokata J."/>
            <person name="Shigenobu S."/>
        </authorList>
    </citation>
    <scope>NUCLEOTIDE SEQUENCE [LARGE SCALE GENOMIC DNA]</scope>
</reference>
<keyword evidence="2" id="KW-1185">Reference proteome</keyword>
<gene>
    <name evidence="1" type="ORF">PoB_003987800</name>
</gene>
<organism evidence="1 2">
    <name type="scientific">Plakobranchus ocellatus</name>
    <dbReference type="NCBI Taxonomy" id="259542"/>
    <lineage>
        <taxon>Eukaryota</taxon>
        <taxon>Metazoa</taxon>
        <taxon>Spiralia</taxon>
        <taxon>Lophotrochozoa</taxon>
        <taxon>Mollusca</taxon>
        <taxon>Gastropoda</taxon>
        <taxon>Heterobranchia</taxon>
        <taxon>Euthyneura</taxon>
        <taxon>Panpulmonata</taxon>
        <taxon>Sacoglossa</taxon>
        <taxon>Placobranchoidea</taxon>
        <taxon>Plakobranchidae</taxon>
        <taxon>Plakobranchus</taxon>
    </lineage>
</organism>
<dbReference type="PANTHER" id="PTHR34415">
    <property type="entry name" value="INTEGRASE CATALYTIC DOMAIN-CONTAINING PROTEIN"/>
    <property type="match status" value="1"/>
</dbReference>
<accession>A0AAV4B1D7</accession>
<dbReference type="PANTHER" id="PTHR34415:SF1">
    <property type="entry name" value="INTEGRASE CATALYTIC DOMAIN-CONTAINING PROTEIN"/>
    <property type="match status" value="1"/>
</dbReference>
<proteinExistence type="predicted"/>
<protein>
    <submittedName>
        <fullName evidence="1">Voltage-dependent calcium channel unc-36</fullName>
    </submittedName>
</protein>
<evidence type="ECO:0000313" key="2">
    <source>
        <dbReference type="Proteomes" id="UP000735302"/>
    </source>
</evidence>
<dbReference type="EMBL" id="BLXT01004484">
    <property type="protein sequence ID" value="GFO13373.1"/>
    <property type="molecule type" value="Genomic_DNA"/>
</dbReference>
<dbReference type="AlphaFoldDB" id="A0AAV4B1D7"/>
<evidence type="ECO:0000313" key="1">
    <source>
        <dbReference type="EMBL" id="GFO13373.1"/>
    </source>
</evidence>
<sequence length="282" mass="32562">MLRQVSGYLEIQAAKHSTGDKERHSLVGHFNSVFNKDAQDSLLAALINVGSVERKRPNPGVVEEAQNPHDHPYKYHVKVVRNGNAVSIQVCIKAFLYTYDETLAKKGSNDVVSMISHFIDSYQNPDAIELLLFCCSCAGQNKNWTMFRYMYHIFIIKKRFTKAMLTFPIRGHSYTECDKDAGLVNQQFRAEVPSDWPQYFKLAQRSPHPFTQFRAEVPSDWPQYFKLAQRSPHPFTVVHCDSAVFKNFSHYLDLLFLAKYPVVSRPLREIKSLKESLSFMKF</sequence>